<dbReference type="Proteomes" id="UP000199052">
    <property type="component" value="Unassembled WGS sequence"/>
</dbReference>
<reference evidence="4 7" key="2">
    <citation type="submission" date="2020-07" db="EMBL/GenBank/DDBJ databases">
        <title>Sequencing the genomes of 1000 actinobacteria strains.</title>
        <authorList>
            <person name="Klenk H.-P."/>
        </authorList>
    </citation>
    <scope>NUCLEOTIDE SEQUENCE [LARGE SCALE GENOMIC DNA]</scope>
    <source>
        <strain evidence="4 7">DSM 45117</strain>
    </source>
</reference>
<feature type="compositionally biased region" description="Polar residues" evidence="3">
    <location>
        <begin position="12"/>
        <end position="26"/>
    </location>
</feature>
<evidence type="ECO:0000313" key="5">
    <source>
        <dbReference type="EMBL" id="SFG15558.1"/>
    </source>
</evidence>
<dbReference type="SUPFAM" id="SSF53335">
    <property type="entry name" value="S-adenosyl-L-methionine-dependent methyltransferases"/>
    <property type="match status" value="1"/>
</dbReference>
<dbReference type="AlphaFoldDB" id="A0A1I2PHJ9"/>
<dbReference type="EMBL" id="JACBZA010000001">
    <property type="protein sequence ID" value="NYH83605.1"/>
    <property type="molecule type" value="Genomic_DNA"/>
</dbReference>
<evidence type="ECO:0000256" key="2">
    <source>
        <dbReference type="ARBA" id="ARBA00022679"/>
    </source>
</evidence>
<keyword evidence="1" id="KW-0489">Methyltransferase</keyword>
<feature type="region of interest" description="Disordered" evidence="3">
    <location>
        <begin position="1"/>
        <end position="28"/>
    </location>
</feature>
<dbReference type="EMBL" id="FOOI01000004">
    <property type="protein sequence ID" value="SFG15558.1"/>
    <property type="molecule type" value="Genomic_DNA"/>
</dbReference>
<dbReference type="Pfam" id="PF06325">
    <property type="entry name" value="PrmA"/>
    <property type="match status" value="1"/>
</dbReference>
<protein>
    <submittedName>
        <fullName evidence="4 5">Nicotinamide N-methyase</fullName>
    </submittedName>
</protein>
<proteinExistence type="predicted"/>
<accession>A0A1I2PHJ9</accession>
<name>A0A1I2PHJ9_9ACTN</name>
<dbReference type="Gene3D" id="3.40.50.150">
    <property type="entry name" value="Vaccinia Virus protein VP39"/>
    <property type="match status" value="1"/>
</dbReference>
<dbReference type="InterPro" id="IPR050078">
    <property type="entry name" value="Ribosomal_L11_MeTrfase_PrmA"/>
</dbReference>
<dbReference type="STRING" id="504797.SAMN05421678_104143"/>
<dbReference type="InterPro" id="IPR029063">
    <property type="entry name" value="SAM-dependent_MTases_sf"/>
</dbReference>
<dbReference type="RefSeq" id="WP_237768688.1">
    <property type="nucleotide sequence ID" value="NZ_FOOI01000004.1"/>
</dbReference>
<evidence type="ECO:0000256" key="1">
    <source>
        <dbReference type="ARBA" id="ARBA00022603"/>
    </source>
</evidence>
<keyword evidence="2" id="KW-0808">Transferase</keyword>
<dbReference type="Proteomes" id="UP000533017">
    <property type="component" value="Unassembled WGS sequence"/>
</dbReference>
<evidence type="ECO:0000313" key="6">
    <source>
        <dbReference type="Proteomes" id="UP000199052"/>
    </source>
</evidence>
<reference evidence="5 6" key="1">
    <citation type="submission" date="2016-10" db="EMBL/GenBank/DDBJ databases">
        <authorList>
            <person name="de Groot N.N."/>
        </authorList>
    </citation>
    <scope>NUCLEOTIDE SEQUENCE [LARGE SCALE GENOMIC DNA]</scope>
    <source>
        <strain evidence="5 6">CPCC 202808</strain>
    </source>
</reference>
<evidence type="ECO:0000313" key="7">
    <source>
        <dbReference type="Proteomes" id="UP000533017"/>
    </source>
</evidence>
<evidence type="ECO:0000313" key="4">
    <source>
        <dbReference type="EMBL" id="NYH83605.1"/>
    </source>
</evidence>
<dbReference type="PANTHER" id="PTHR43648:SF1">
    <property type="entry name" value="ELECTRON TRANSFER FLAVOPROTEIN BETA SUBUNIT LYSINE METHYLTRANSFERASE"/>
    <property type="match status" value="1"/>
</dbReference>
<gene>
    <name evidence="4" type="ORF">FHR37_002456</name>
    <name evidence="5" type="ORF">SAMN05421678_104143</name>
</gene>
<evidence type="ECO:0000256" key="3">
    <source>
        <dbReference type="SAM" id="MobiDB-lite"/>
    </source>
</evidence>
<dbReference type="GO" id="GO:0016279">
    <property type="term" value="F:protein-lysine N-methyltransferase activity"/>
    <property type="evidence" value="ECO:0007669"/>
    <property type="project" value="TreeGrafter"/>
</dbReference>
<sequence length="248" mass="25977">MNPGANAEPDPVTTSGATPEASTGTEAGSEEFLRFVRAHTRLRPVPGVPEVSLHLADDAIGLWQETETTFGRTDSPPPFWAFAWAGGQALARYLLDHPDEVAGARVLDLASGSGLVAIAAALAGAAAVTANDLDPLSLAAIHRNAAANSVQLTGHLGDLLARPAVDADVVLAGDIFYERATAARMLPFLRRARAAGARVLVGDPGRAYLPPDGFVAVASYRMPVPVTLEDAEDKQTTVWRLVEDHTSG</sequence>
<organism evidence="5 6">
    <name type="scientific">Actinopolymorpha cephalotaxi</name>
    <dbReference type="NCBI Taxonomy" id="504797"/>
    <lineage>
        <taxon>Bacteria</taxon>
        <taxon>Bacillati</taxon>
        <taxon>Actinomycetota</taxon>
        <taxon>Actinomycetes</taxon>
        <taxon>Propionibacteriales</taxon>
        <taxon>Actinopolymorphaceae</taxon>
        <taxon>Actinopolymorpha</taxon>
    </lineage>
</organism>
<dbReference type="GO" id="GO:0032259">
    <property type="term" value="P:methylation"/>
    <property type="evidence" value="ECO:0007669"/>
    <property type="project" value="UniProtKB-KW"/>
</dbReference>
<dbReference type="PANTHER" id="PTHR43648">
    <property type="entry name" value="ELECTRON TRANSFER FLAVOPROTEIN BETA SUBUNIT LYSINE METHYLTRANSFERASE"/>
    <property type="match status" value="1"/>
</dbReference>
<keyword evidence="7" id="KW-1185">Reference proteome</keyword>